<dbReference type="InterPro" id="IPR050194">
    <property type="entry name" value="Glycosyltransferase_grp1"/>
</dbReference>
<accession>A0ABR6GSA4</accession>
<dbReference type="Pfam" id="PF13439">
    <property type="entry name" value="Glyco_transf_4"/>
    <property type="match status" value="1"/>
</dbReference>
<comment type="caution">
    <text evidence="3">The sequence shown here is derived from an EMBL/GenBank/DDBJ whole genome shotgun (WGS) entry which is preliminary data.</text>
</comment>
<dbReference type="RefSeq" id="WP_184294675.1">
    <property type="nucleotide sequence ID" value="NZ_JACHXO010000004.1"/>
</dbReference>
<evidence type="ECO:0000259" key="2">
    <source>
        <dbReference type="Pfam" id="PF13439"/>
    </source>
</evidence>
<dbReference type="Pfam" id="PF00534">
    <property type="entry name" value="Glycos_transf_1"/>
    <property type="match status" value="1"/>
</dbReference>
<evidence type="ECO:0000313" key="4">
    <source>
        <dbReference type="Proteomes" id="UP000574369"/>
    </source>
</evidence>
<dbReference type="InterPro" id="IPR001296">
    <property type="entry name" value="Glyco_trans_1"/>
</dbReference>
<organism evidence="3 4">
    <name type="scientific">Roseateles terrae</name>
    <dbReference type="NCBI Taxonomy" id="431060"/>
    <lineage>
        <taxon>Bacteria</taxon>
        <taxon>Pseudomonadati</taxon>
        <taxon>Pseudomonadota</taxon>
        <taxon>Betaproteobacteria</taxon>
        <taxon>Burkholderiales</taxon>
        <taxon>Sphaerotilaceae</taxon>
        <taxon>Roseateles</taxon>
    </lineage>
</organism>
<sequence length="392" mass="43293">MRRVLVVRDELLPLSETFVRQQALHLRDWRATLVGQRLCQNGLSLDGLDHQLLDLTPTGTLDAMQWRLYRRLGWPLPQALRPLMVPDADGVRPSVVHVHFATDAVLAWPWLKGLGLPTVVTLHGYDIHTRPDFWESGQGGDYMKDYPRRLREMAADPQVSFIAVSEAVRARAIDAYGIHPDKLHTLFIGVDTRDFAPSGVPAGEREPHLLFVGRQVEKKGLEFLIRAMARVHQRFPQARVKVVGDGPLRERMEALTAELNAPVDFLGAQPSQRVRELLGTARIFCLPSIVSQSGDAEGLPISILEAQACGVPVVTSAMGGRDEGITPERTGLAFPEGDVDALATQIERLLADPALCSSMGRAARELAVQKFDLQICQRALEAFYTAQSGGVR</sequence>
<gene>
    <name evidence="3" type="ORF">FHS28_002408</name>
</gene>
<reference evidence="3 4" key="1">
    <citation type="submission" date="2020-08" db="EMBL/GenBank/DDBJ databases">
        <title>Genomic Encyclopedia of Type Strains, Phase III (KMG-III): the genomes of soil and plant-associated and newly described type strains.</title>
        <authorList>
            <person name="Whitman W."/>
        </authorList>
    </citation>
    <scope>NUCLEOTIDE SEQUENCE [LARGE SCALE GENOMIC DNA]</scope>
    <source>
        <strain evidence="3 4">CECT 7247</strain>
    </source>
</reference>
<feature type="domain" description="Glycosyl transferase family 1" evidence="1">
    <location>
        <begin position="202"/>
        <end position="365"/>
    </location>
</feature>
<keyword evidence="4" id="KW-1185">Reference proteome</keyword>
<dbReference type="InterPro" id="IPR028098">
    <property type="entry name" value="Glyco_trans_4-like_N"/>
</dbReference>
<protein>
    <submittedName>
        <fullName evidence="3">Glycosyltransferase involved in cell wall biosynthesis</fullName>
    </submittedName>
</protein>
<evidence type="ECO:0000259" key="1">
    <source>
        <dbReference type="Pfam" id="PF00534"/>
    </source>
</evidence>
<dbReference type="PANTHER" id="PTHR45947:SF14">
    <property type="entry name" value="SLL1723 PROTEIN"/>
    <property type="match status" value="1"/>
</dbReference>
<dbReference type="EMBL" id="JACHXO010000004">
    <property type="protein sequence ID" value="MBB3195005.1"/>
    <property type="molecule type" value="Genomic_DNA"/>
</dbReference>
<dbReference type="Gene3D" id="3.40.50.2000">
    <property type="entry name" value="Glycogen Phosphorylase B"/>
    <property type="match status" value="2"/>
</dbReference>
<dbReference type="PANTHER" id="PTHR45947">
    <property type="entry name" value="SULFOQUINOVOSYL TRANSFERASE SQD2"/>
    <property type="match status" value="1"/>
</dbReference>
<name>A0ABR6GSA4_9BURK</name>
<evidence type="ECO:0000313" key="3">
    <source>
        <dbReference type="EMBL" id="MBB3195005.1"/>
    </source>
</evidence>
<proteinExistence type="predicted"/>
<feature type="domain" description="Glycosyltransferase subfamily 4-like N-terminal" evidence="2">
    <location>
        <begin position="72"/>
        <end position="192"/>
    </location>
</feature>
<dbReference type="Proteomes" id="UP000574369">
    <property type="component" value="Unassembled WGS sequence"/>
</dbReference>
<dbReference type="SUPFAM" id="SSF53756">
    <property type="entry name" value="UDP-Glycosyltransferase/glycogen phosphorylase"/>
    <property type="match status" value="1"/>
</dbReference>